<protein>
    <submittedName>
        <fullName evidence="1">Uncharacterized protein</fullName>
    </submittedName>
</protein>
<keyword evidence="2" id="KW-1185">Reference proteome</keyword>
<dbReference type="Proteomes" id="UP000432089">
    <property type="component" value="Unassembled WGS sequence"/>
</dbReference>
<evidence type="ECO:0000313" key="1">
    <source>
        <dbReference type="EMBL" id="KAB0676722.1"/>
    </source>
</evidence>
<dbReference type="AlphaFoldDB" id="A0A7V7PL26"/>
<accession>A0A7V7PL26</accession>
<comment type="caution">
    <text evidence="1">The sequence shown here is derived from an EMBL/GenBank/DDBJ whole genome shotgun (WGS) entry which is preliminary data.</text>
</comment>
<sequence length="69" mass="7945">MTTKVSAEEYETLEAYVSTVLSLHRKGEFEATWALSALMHPLTALIDGNPQEFIPYMRLKLEQWAKDED</sequence>
<name>A0A7V7PL26_9HYPH</name>
<gene>
    <name evidence="1" type="ORF">F6X38_20700</name>
</gene>
<dbReference type="RefSeq" id="WP_150973125.1">
    <property type="nucleotide sequence ID" value="NZ_VZDO01000021.1"/>
</dbReference>
<reference evidence="1 2" key="1">
    <citation type="submission" date="2019-09" db="EMBL/GenBank/DDBJ databases">
        <title>YIM 132180 draft genome.</title>
        <authorList>
            <person name="Zhang K."/>
        </authorList>
    </citation>
    <scope>NUCLEOTIDE SEQUENCE [LARGE SCALE GENOMIC DNA]</scope>
    <source>
        <strain evidence="1 2">YIM 132180</strain>
    </source>
</reference>
<evidence type="ECO:0000313" key="2">
    <source>
        <dbReference type="Proteomes" id="UP000432089"/>
    </source>
</evidence>
<dbReference type="EMBL" id="VZDO01000021">
    <property type="protein sequence ID" value="KAB0676722.1"/>
    <property type="molecule type" value="Genomic_DNA"/>
</dbReference>
<proteinExistence type="predicted"/>
<organism evidence="1 2">
    <name type="scientific">Plantimonas leprariae</name>
    <dbReference type="NCBI Taxonomy" id="2615207"/>
    <lineage>
        <taxon>Bacteria</taxon>
        <taxon>Pseudomonadati</taxon>
        <taxon>Pseudomonadota</taxon>
        <taxon>Alphaproteobacteria</taxon>
        <taxon>Hyphomicrobiales</taxon>
        <taxon>Aurantimonadaceae</taxon>
        <taxon>Plantimonas</taxon>
    </lineage>
</organism>